<evidence type="ECO:0000259" key="5">
    <source>
        <dbReference type="PROSITE" id="PS01124"/>
    </source>
</evidence>
<evidence type="ECO:0000256" key="3">
    <source>
        <dbReference type="ARBA" id="ARBA00023163"/>
    </source>
</evidence>
<dbReference type="Proteomes" id="UP000031967">
    <property type="component" value="Unassembled WGS sequence"/>
</dbReference>
<dbReference type="PROSITE" id="PS00041">
    <property type="entry name" value="HTH_ARAC_FAMILY_1"/>
    <property type="match status" value="1"/>
</dbReference>
<feature type="domain" description="Response regulatory" evidence="6">
    <location>
        <begin position="2"/>
        <end position="119"/>
    </location>
</feature>
<evidence type="ECO:0000256" key="4">
    <source>
        <dbReference type="PROSITE-ProRule" id="PRU00169"/>
    </source>
</evidence>
<feature type="modified residue" description="4-aspartylphosphate" evidence="4">
    <location>
        <position position="54"/>
    </location>
</feature>
<gene>
    <name evidence="7" type="ORF">SD70_04405</name>
</gene>
<dbReference type="InterPro" id="IPR011006">
    <property type="entry name" value="CheY-like_superfamily"/>
</dbReference>
<dbReference type="Gene3D" id="3.40.50.2300">
    <property type="match status" value="1"/>
</dbReference>
<dbReference type="SMART" id="SM00342">
    <property type="entry name" value="HTH_ARAC"/>
    <property type="match status" value="1"/>
</dbReference>
<dbReference type="RefSeq" id="WP_041046029.1">
    <property type="nucleotide sequence ID" value="NZ_JXAK01000005.1"/>
</dbReference>
<comment type="caution">
    <text evidence="7">The sequence shown here is derived from an EMBL/GenBank/DDBJ whole genome shotgun (WGS) entry which is preliminary data.</text>
</comment>
<dbReference type="InterPro" id="IPR018060">
    <property type="entry name" value="HTH_AraC"/>
</dbReference>
<evidence type="ECO:0000313" key="7">
    <source>
        <dbReference type="EMBL" id="KIL41862.1"/>
    </source>
</evidence>
<dbReference type="PANTHER" id="PTHR43280">
    <property type="entry name" value="ARAC-FAMILY TRANSCRIPTIONAL REGULATOR"/>
    <property type="match status" value="1"/>
</dbReference>
<keyword evidence="7" id="KW-0808">Transferase</keyword>
<dbReference type="PRINTS" id="PR00032">
    <property type="entry name" value="HTHARAC"/>
</dbReference>
<dbReference type="EMBL" id="JXAK01000005">
    <property type="protein sequence ID" value="KIL41862.1"/>
    <property type="molecule type" value="Genomic_DNA"/>
</dbReference>
<dbReference type="SUPFAM" id="SSF46689">
    <property type="entry name" value="Homeodomain-like"/>
    <property type="match status" value="2"/>
</dbReference>
<keyword evidence="7" id="KW-0418">Kinase</keyword>
<keyword evidence="1" id="KW-0805">Transcription regulation</keyword>
<dbReference type="Pfam" id="PF17853">
    <property type="entry name" value="GGDEF_2"/>
    <property type="match status" value="1"/>
</dbReference>
<sequence>MKLLLVDDEKHVRDAMKLLIDRDRLGVETVLEASDGRMAIELIRLEKPAVIVTDMLMPAASGAQLLEWLHANAPECKTVVVSGHDDFSLVRHTVQYGGTDYILKPIDPEQLNEALAKAAAAWRREEEVRRRDRQRSMEMNELKPVYWDKQLSALLQDPGQFGAACRRLESEFGMPAGAAEGQIVSIRLDTMDKRLKDKFGDSQDLLVFSLVNVCNEYLSRAKLGVAFRFWGGNEIALLLWQQLDRTPQLLEDINNGMARTFRCRLHFGVGGVKHLPAGLGDSLQEAREALRQRNMLQKNDWIHFAPAQQPARHPLSLADFEESLRVAVKSGSADQIQAALQPWFDAVRRLDRITLEQIDHWWNEYAVLNTRWLQQFFPNPDDVPPELHAAADPQRLVVALDEDGQFSIARWQQEFTGRFMRFASLLAGSRHKEKSSMRDIAKYIETHYREELSLHDIAARFFLSREYISRKFKQEFGVNLSDFLTEIRMRKAKLLLQNPNLRISEVAADVGFSDDKYFSKVFKKATGLSPAEYRKQRDV</sequence>
<evidence type="ECO:0000256" key="2">
    <source>
        <dbReference type="ARBA" id="ARBA00023125"/>
    </source>
</evidence>
<name>A0ABR5ANC8_9BACL</name>
<accession>A0ABR5ANC8</accession>
<keyword evidence="4" id="KW-0597">Phosphoprotein</keyword>
<evidence type="ECO:0000313" key="8">
    <source>
        <dbReference type="Proteomes" id="UP000031967"/>
    </source>
</evidence>
<dbReference type="InterPro" id="IPR001789">
    <property type="entry name" value="Sig_transdc_resp-reg_receiver"/>
</dbReference>
<dbReference type="PANTHER" id="PTHR43280:SF10">
    <property type="entry name" value="REGULATORY PROTEIN POCR"/>
    <property type="match status" value="1"/>
</dbReference>
<dbReference type="InterPro" id="IPR018062">
    <property type="entry name" value="HTH_AraC-typ_CS"/>
</dbReference>
<dbReference type="CDD" id="cd17536">
    <property type="entry name" value="REC_YesN-like"/>
    <property type="match status" value="1"/>
</dbReference>
<organism evidence="7 8">
    <name type="scientific">Gordoniibacillus kamchatkensis</name>
    <dbReference type="NCBI Taxonomy" id="1590651"/>
    <lineage>
        <taxon>Bacteria</taxon>
        <taxon>Bacillati</taxon>
        <taxon>Bacillota</taxon>
        <taxon>Bacilli</taxon>
        <taxon>Bacillales</taxon>
        <taxon>Paenibacillaceae</taxon>
        <taxon>Gordoniibacillus</taxon>
    </lineage>
</organism>
<keyword evidence="2" id="KW-0238">DNA-binding</keyword>
<dbReference type="InterPro" id="IPR041522">
    <property type="entry name" value="CdaR_GGDEF"/>
</dbReference>
<keyword evidence="3" id="KW-0804">Transcription</keyword>
<dbReference type="GO" id="GO:0016301">
    <property type="term" value="F:kinase activity"/>
    <property type="evidence" value="ECO:0007669"/>
    <property type="project" value="UniProtKB-KW"/>
</dbReference>
<dbReference type="SUPFAM" id="SSF52172">
    <property type="entry name" value="CheY-like"/>
    <property type="match status" value="1"/>
</dbReference>
<dbReference type="Pfam" id="PF12833">
    <property type="entry name" value="HTH_18"/>
    <property type="match status" value="1"/>
</dbReference>
<dbReference type="PROSITE" id="PS50110">
    <property type="entry name" value="RESPONSE_REGULATORY"/>
    <property type="match status" value="1"/>
</dbReference>
<evidence type="ECO:0000259" key="6">
    <source>
        <dbReference type="PROSITE" id="PS50110"/>
    </source>
</evidence>
<dbReference type="PROSITE" id="PS01124">
    <property type="entry name" value="HTH_ARAC_FAMILY_2"/>
    <property type="match status" value="1"/>
</dbReference>
<dbReference type="Gene3D" id="1.10.10.60">
    <property type="entry name" value="Homeodomain-like"/>
    <property type="match status" value="2"/>
</dbReference>
<keyword evidence="8" id="KW-1185">Reference proteome</keyword>
<reference evidence="7 8" key="1">
    <citation type="submission" date="2014-12" db="EMBL/GenBank/DDBJ databases">
        <title>Draft genome sequence of Paenibacillus kamchatkensis strain B-2647.</title>
        <authorList>
            <person name="Karlyshev A.V."/>
            <person name="Kudryashova E.B."/>
        </authorList>
    </citation>
    <scope>NUCLEOTIDE SEQUENCE [LARGE SCALE GENOMIC DNA]</scope>
    <source>
        <strain evidence="7 8">VKM B-2647</strain>
    </source>
</reference>
<dbReference type="InterPro" id="IPR020449">
    <property type="entry name" value="Tscrpt_reg_AraC-type_HTH"/>
</dbReference>
<evidence type="ECO:0000256" key="1">
    <source>
        <dbReference type="ARBA" id="ARBA00023015"/>
    </source>
</evidence>
<dbReference type="InterPro" id="IPR009057">
    <property type="entry name" value="Homeodomain-like_sf"/>
</dbReference>
<protein>
    <submittedName>
        <fullName evidence="7">Histidine kinase</fullName>
    </submittedName>
</protein>
<dbReference type="Pfam" id="PF00072">
    <property type="entry name" value="Response_reg"/>
    <property type="match status" value="1"/>
</dbReference>
<feature type="domain" description="HTH araC/xylS-type" evidence="5">
    <location>
        <begin position="438"/>
        <end position="536"/>
    </location>
</feature>
<dbReference type="SMART" id="SM00448">
    <property type="entry name" value="REC"/>
    <property type="match status" value="1"/>
</dbReference>
<proteinExistence type="predicted"/>